<evidence type="ECO:0000313" key="3">
    <source>
        <dbReference type="Proteomes" id="UP001302676"/>
    </source>
</evidence>
<reference evidence="2" key="2">
    <citation type="submission" date="2023-05" db="EMBL/GenBank/DDBJ databases">
        <authorList>
            <consortium name="Lawrence Berkeley National Laboratory"/>
            <person name="Steindorff A."/>
            <person name="Hensen N."/>
            <person name="Bonometti L."/>
            <person name="Westerberg I."/>
            <person name="Brannstrom I.O."/>
            <person name="Guillou S."/>
            <person name="Cros-Aarteil S."/>
            <person name="Calhoun S."/>
            <person name="Haridas S."/>
            <person name="Kuo A."/>
            <person name="Mondo S."/>
            <person name="Pangilinan J."/>
            <person name="Riley R."/>
            <person name="Labutti K."/>
            <person name="Andreopoulos B."/>
            <person name="Lipzen A."/>
            <person name="Chen C."/>
            <person name="Yanf M."/>
            <person name="Daum C."/>
            <person name="Ng V."/>
            <person name="Clum A."/>
            <person name="Ohm R."/>
            <person name="Martin F."/>
            <person name="Silar P."/>
            <person name="Natvig D."/>
            <person name="Lalanne C."/>
            <person name="Gautier V."/>
            <person name="Ament-Velasquez S.L."/>
            <person name="Kruys A."/>
            <person name="Hutchinson M.I."/>
            <person name="Powell A.J."/>
            <person name="Barry K."/>
            <person name="Miller A.N."/>
            <person name="Grigoriev I.V."/>
            <person name="Debuchy R."/>
            <person name="Gladieux P."/>
            <person name="Thoren M.H."/>
            <person name="Johannesson H."/>
        </authorList>
    </citation>
    <scope>NUCLEOTIDE SEQUENCE</scope>
    <source>
        <strain evidence="2">CBS 141.50</strain>
    </source>
</reference>
<accession>A0AAN6UWX9</accession>
<feature type="compositionally biased region" description="Polar residues" evidence="1">
    <location>
        <begin position="396"/>
        <end position="415"/>
    </location>
</feature>
<dbReference type="RefSeq" id="XP_062633677.1">
    <property type="nucleotide sequence ID" value="XM_062782008.1"/>
</dbReference>
<organism evidence="2 3">
    <name type="scientific">Dichotomopilus funicola</name>
    <dbReference type="NCBI Taxonomy" id="1934379"/>
    <lineage>
        <taxon>Eukaryota</taxon>
        <taxon>Fungi</taxon>
        <taxon>Dikarya</taxon>
        <taxon>Ascomycota</taxon>
        <taxon>Pezizomycotina</taxon>
        <taxon>Sordariomycetes</taxon>
        <taxon>Sordariomycetidae</taxon>
        <taxon>Sordariales</taxon>
        <taxon>Chaetomiaceae</taxon>
        <taxon>Dichotomopilus</taxon>
    </lineage>
</organism>
<feature type="region of interest" description="Disordered" evidence="1">
    <location>
        <begin position="1"/>
        <end position="226"/>
    </location>
</feature>
<evidence type="ECO:0000256" key="1">
    <source>
        <dbReference type="SAM" id="MobiDB-lite"/>
    </source>
</evidence>
<dbReference type="Proteomes" id="UP001302676">
    <property type="component" value="Unassembled WGS sequence"/>
</dbReference>
<sequence length="495" mass="52871">MDDSSRTNVLVDQTLLAPSAARPVVPPAQPSKEIRDQSGQPSSSPNSGQPSLGSVRYSVFPQLRPCQTPSAPGVRAGQSADPPLKTPPASVSLETSGNRTTSPSEGLVCLPGDSPSQKRVLLESDIDAGIDIPSTICDGRPPVAGSDTAPNDEQPLSPRRLQESSSSTITKERSTQSLSTQTEAAHVPEQHATGIRPSPAFWPAKPLPASPRLSRTSSQDQAQDSAVLCTECRDENQAPGDGKEGAIKGIILDSRDSLLELKKEKVLEALPVSPKKLYNPAPRVYPHDIREDGGPFPEDVGPQDGGPYTQQPDDTSNALMPKPSTTLEHTTNRSTVSGILSTPRTVGNIPLGNEPSKVGLKNKKPGAVGFLSPSQRLHRASMMRRDRIAETERRSQGSTDSTTRSIMTPSPQVPSVKSIEEGSWNAAELHDMKSEIGSLGEDEDINDRDVLRGLMIICAASADAEFDALVRSKTGLRSRRFLADLQSFEGLNGIQ</sequence>
<feature type="compositionally biased region" description="Polar residues" evidence="1">
    <location>
        <begin position="163"/>
        <end position="183"/>
    </location>
</feature>
<evidence type="ECO:0000313" key="2">
    <source>
        <dbReference type="EMBL" id="KAK4140306.1"/>
    </source>
</evidence>
<protein>
    <submittedName>
        <fullName evidence="2">Uncharacterized protein</fullName>
    </submittedName>
</protein>
<feature type="compositionally biased region" description="Low complexity" evidence="1">
    <location>
        <begin position="37"/>
        <end position="54"/>
    </location>
</feature>
<name>A0AAN6UWX9_9PEZI</name>
<feature type="region of interest" description="Disordered" evidence="1">
    <location>
        <begin position="387"/>
        <end position="417"/>
    </location>
</feature>
<feature type="compositionally biased region" description="Polar residues" evidence="1">
    <location>
        <begin position="92"/>
        <end position="104"/>
    </location>
</feature>
<feature type="compositionally biased region" description="Polar residues" evidence="1">
    <location>
        <begin position="1"/>
        <end position="11"/>
    </location>
</feature>
<gene>
    <name evidence="2" type="ORF">C8A04DRAFT_32186</name>
</gene>
<comment type="caution">
    <text evidence="2">The sequence shown here is derived from an EMBL/GenBank/DDBJ whole genome shotgun (WGS) entry which is preliminary data.</text>
</comment>
<dbReference type="EMBL" id="MU853635">
    <property type="protein sequence ID" value="KAK4140306.1"/>
    <property type="molecule type" value="Genomic_DNA"/>
</dbReference>
<dbReference type="GeneID" id="87818621"/>
<proteinExistence type="predicted"/>
<feature type="region of interest" description="Disordered" evidence="1">
    <location>
        <begin position="276"/>
        <end position="371"/>
    </location>
</feature>
<dbReference type="AlphaFoldDB" id="A0AAN6UWX9"/>
<feature type="compositionally biased region" description="Polar residues" evidence="1">
    <location>
        <begin position="213"/>
        <end position="224"/>
    </location>
</feature>
<reference evidence="2" key="1">
    <citation type="journal article" date="2023" name="Mol. Phylogenet. Evol.">
        <title>Genome-scale phylogeny and comparative genomics of the fungal order Sordariales.</title>
        <authorList>
            <person name="Hensen N."/>
            <person name="Bonometti L."/>
            <person name="Westerberg I."/>
            <person name="Brannstrom I.O."/>
            <person name="Guillou S."/>
            <person name="Cros-Aarteil S."/>
            <person name="Calhoun S."/>
            <person name="Haridas S."/>
            <person name="Kuo A."/>
            <person name="Mondo S."/>
            <person name="Pangilinan J."/>
            <person name="Riley R."/>
            <person name="LaButti K."/>
            <person name="Andreopoulos B."/>
            <person name="Lipzen A."/>
            <person name="Chen C."/>
            <person name="Yan M."/>
            <person name="Daum C."/>
            <person name="Ng V."/>
            <person name="Clum A."/>
            <person name="Steindorff A."/>
            <person name="Ohm R.A."/>
            <person name="Martin F."/>
            <person name="Silar P."/>
            <person name="Natvig D.O."/>
            <person name="Lalanne C."/>
            <person name="Gautier V."/>
            <person name="Ament-Velasquez S.L."/>
            <person name="Kruys A."/>
            <person name="Hutchinson M.I."/>
            <person name="Powell A.J."/>
            <person name="Barry K."/>
            <person name="Miller A.N."/>
            <person name="Grigoriev I.V."/>
            <person name="Debuchy R."/>
            <person name="Gladieux P."/>
            <person name="Hiltunen Thoren M."/>
            <person name="Johannesson H."/>
        </authorList>
    </citation>
    <scope>NUCLEOTIDE SEQUENCE</scope>
    <source>
        <strain evidence="2">CBS 141.50</strain>
    </source>
</reference>
<keyword evidence="3" id="KW-1185">Reference proteome</keyword>
<feature type="compositionally biased region" description="Polar residues" evidence="1">
    <location>
        <begin position="308"/>
        <end position="345"/>
    </location>
</feature>